<reference evidence="1" key="1">
    <citation type="journal article" date="2022" name="Front. Microbiol.">
        <title>New perspectives on an old grouping: The genomic and phenotypic variability of Oxalobacter formigenes and the implications for calcium oxalate stone prevention.</title>
        <authorList>
            <person name="Chmiel J.A."/>
            <person name="Carr C."/>
            <person name="Stuivenberg G.A."/>
            <person name="Venema R."/>
            <person name="Chanyi R.M."/>
            <person name="Al K.F."/>
            <person name="Giguere D."/>
            <person name="Say H."/>
            <person name="Akouris P.P."/>
            <person name="Dominguez Romero S.A."/>
            <person name="Kwong A."/>
            <person name="Tai V."/>
            <person name="Koval S.F."/>
            <person name="Razvi H."/>
            <person name="Bjazevic J."/>
            <person name="Burton J.P."/>
        </authorList>
    </citation>
    <scope>NUCLEOTIDE SEQUENCE</scope>
    <source>
        <strain evidence="1">OxK</strain>
    </source>
</reference>
<proteinExistence type="predicted"/>
<sequence length="164" mass="18052">MPFYTSRPADGTKRIDAGLTVKRNKTILFWLYDVSVPTDLMNPSNDLPVPQDNGAASHLKGMKLPSLVLESTRGGVLDLSGIQNWPVIYCYLMSGCPAVLLPEGWNAILGARGYSRKAVRSGIITGNCNSRGRKSSIRATRHGITRRKWPDGCICLSPYRVTMK</sequence>
<gene>
    <name evidence="1" type="ORF">NB646_06225</name>
</gene>
<dbReference type="EMBL" id="CP098251">
    <property type="protein sequence ID" value="WAV90467.1"/>
    <property type="molecule type" value="Genomic_DNA"/>
</dbReference>
<protein>
    <submittedName>
        <fullName evidence="1">Uncharacterized protein</fullName>
    </submittedName>
</protein>
<dbReference type="Proteomes" id="UP001164819">
    <property type="component" value="Chromosome"/>
</dbReference>
<accession>A0A9E9NTC3</accession>
<organism evidence="1">
    <name type="scientific">Oxalobacter aliiformigenes</name>
    <dbReference type="NCBI Taxonomy" id="2946593"/>
    <lineage>
        <taxon>Bacteria</taxon>
        <taxon>Pseudomonadati</taxon>
        <taxon>Pseudomonadota</taxon>
        <taxon>Betaproteobacteria</taxon>
        <taxon>Burkholderiales</taxon>
        <taxon>Oxalobacteraceae</taxon>
        <taxon>Oxalobacter</taxon>
    </lineage>
</organism>
<dbReference type="AlphaFoldDB" id="A0A9E9NTC3"/>
<evidence type="ECO:0000313" key="1">
    <source>
        <dbReference type="EMBL" id="WAV90467.1"/>
    </source>
</evidence>
<name>A0A9E9NTC3_9BURK</name>
<dbReference type="RefSeq" id="WP_269315534.1">
    <property type="nucleotide sequence ID" value="NZ_CP098251.1"/>
</dbReference>